<dbReference type="GO" id="GO:0004497">
    <property type="term" value="F:monooxygenase activity"/>
    <property type="evidence" value="ECO:0007669"/>
    <property type="project" value="UniProtKB-KW"/>
</dbReference>
<dbReference type="PRINTS" id="PR00385">
    <property type="entry name" value="P450"/>
</dbReference>
<dbReference type="Proteomes" id="UP000027195">
    <property type="component" value="Unassembled WGS sequence"/>
</dbReference>
<dbReference type="PANTHER" id="PTHR46300:SF7">
    <property type="entry name" value="P450, PUTATIVE (EUROFUNG)-RELATED"/>
    <property type="match status" value="1"/>
</dbReference>
<evidence type="ECO:0000256" key="5">
    <source>
        <dbReference type="ARBA" id="ARBA00022723"/>
    </source>
</evidence>
<dbReference type="GO" id="GO:0005506">
    <property type="term" value="F:iron ion binding"/>
    <property type="evidence" value="ECO:0007669"/>
    <property type="project" value="InterPro"/>
</dbReference>
<evidence type="ECO:0000256" key="11">
    <source>
        <dbReference type="SAM" id="Phobius"/>
    </source>
</evidence>
<keyword evidence="7 9" id="KW-0408">Iron</keyword>
<protein>
    <recommendedName>
        <fullName evidence="14">Cytochrome P450</fullName>
    </recommendedName>
</protein>
<dbReference type="CDD" id="cd11065">
    <property type="entry name" value="CYP64-like"/>
    <property type="match status" value="1"/>
</dbReference>
<evidence type="ECO:0000256" key="2">
    <source>
        <dbReference type="ARBA" id="ARBA00005179"/>
    </source>
</evidence>
<dbReference type="EMBL" id="KL198025">
    <property type="protein sequence ID" value="KDQ17050.1"/>
    <property type="molecule type" value="Genomic_DNA"/>
</dbReference>
<evidence type="ECO:0000313" key="12">
    <source>
        <dbReference type="EMBL" id="KDQ17050.1"/>
    </source>
</evidence>
<comment type="pathway">
    <text evidence="2">Secondary metabolite biosynthesis.</text>
</comment>
<dbReference type="InParanoid" id="A0A067MQR4"/>
<accession>A0A067MQR4</accession>
<reference evidence="13" key="1">
    <citation type="journal article" date="2014" name="Proc. Natl. Acad. Sci. U.S.A.">
        <title>Extensive sampling of basidiomycete genomes demonstrates inadequacy of the white-rot/brown-rot paradigm for wood decay fungi.</title>
        <authorList>
            <person name="Riley R."/>
            <person name="Salamov A.A."/>
            <person name="Brown D.W."/>
            <person name="Nagy L.G."/>
            <person name="Floudas D."/>
            <person name="Held B.W."/>
            <person name="Levasseur A."/>
            <person name="Lombard V."/>
            <person name="Morin E."/>
            <person name="Otillar R."/>
            <person name="Lindquist E.A."/>
            <person name="Sun H."/>
            <person name="LaButti K.M."/>
            <person name="Schmutz J."/>
            <person name="Jabbour D."/>
            <person name="Luo H."/>
            <person name="Baker S.E."/>
            <person name="Pisabarro A.G."/>
            <person name="Walton J.D."/>
            <person name="Blanchette R.A."/>
            <person name="Henrissat B."/>
            <person name="Martin F."/>
            <person name="Cullen D."/>
            <person name="Hibbett D.S."/>
            <person name="Grigoriev I.V."/>
        </authorList>
    </citation>
    <scope>NUCLEOTIDE SEQUENCE [LARGE SCALE GENOMIC DNA]</scope>
    <source>
        <strain evidence="13">FD-172 SS1</strain>
    </source>
</reference>
<dbReference type="PRINTS" id="PR00463">
    <property type="entry name" value="EP450I"/>
</dbReference>
<dbReference type="GO" id="GO:0016705">
    <property type="term" value="F:oxidoreductase activity, acting on paired donors, with incorporation or reduction of molecular oxygen"/>
    <property type="evidence" value="ECO:0007669"/>
    <property type="project" value="InterPro"/>
</dbReference>
<dbReference type="InterPro" id="IPR017972">
    <property type="entry name" value="Cyt_P450_CS"/>
</dbReference>
<dbReference type="PANTHER" id="PTHR46300">
    <property type="entry name" value="P450, PUTATIVE (EUROFUNG)-RELATED-RELATED"/>
    <property type="match status" value="1"/>
</dbReference>
<proteinExistence type="inferred from homology"/>
<comment type="similarity">
    <text evidence="3 10">Belongs to the cytochrome P450 family.</text>
</comment>
<evidence type="ECO:0000313" key="13">
    <source>
        <dbReference type="Proteomes" id="UP000027195"/>
    </source>
</evidence>
<dbReference type="AlphaFoldDB" id="A0A067MQR4"/>
<dbReference type="Pfam" id="PF00067">
    <property type="entry name" value="p450"/>
    <property type="match status" value="1"/>
</dbReference>
<evidence type="ECO:0000256" key="4">
    <source>
        <dbReference type="ARBA" id="ARBA00022617"/>
    </source>
</evidence>
<dbReference type="HOGENOM" id="CLU_001570_2_3_1"/>
<dbReference type="InterPro" id="IPR001128">
    <property type="entry name" value="Cyt_P450"/>
</dbReference>
<keyword evidence="13" id="KW-1185">Reference proteome</keyword>
<evidence type="ECO:0000256" key="10">
    <source>
        <dbReference type="RuleBase" id="RU000461"/>
    </source>
</evidence>
<dbReference type="InterPro" id="IPR050364">
    <property type="entry name" value="Cytochrome_P450_fung"/>
</dbReference>
<keyword evidence="8 10" id="KW-0503">Monooxygenase</keyword>
<evidence type="ECO:0000256" key="9">
    <source>
        <dbReference type="PIRSR" id="PIRSR602401-1"/>
    </source>
</evidence>
<keyword evidence="11" id="KW-0812">Transmembrane</keyword>
<dbReference type="STRING" id="930990.A0A067MQR4"/>
<dbReference type="PROSITE" id="PS00086">
    <property type="entry name" value="CYTOCHROME_P450"/>
    <property type="match status" value="1"/>
</dbReference>
<feature type="transmembrane region" description="Helical" evidence="11">
    <location>
        <begin position="6"/>
        <end position="24"/>
    </location>
</feature>
<name>A0A067MQR4_BOTB1</name>
<gene>
    <name evidence="12" type="ORF">BOTBODRAFT_156411</name>
</gene>
<dbReference type="InterPro" id="IPR002401">
    <property type="entry name" value="Cyt_P450_E_grp-I"/>
</dbReference>
<dbReference type="GO" id="GO:0020037">
    <property type="term" value="F:heme binding"/>
    <property type="evidence" value="ECO:0007669"/>
    <property type="project" value="InterPro"/>
</dbReference>
<evidence type="ECO:0000256" key="1">
    <source>
        <dbReference type="ARBA" id="ARBA00001971"/>
    </source>
</evidence>
<keyword evidence="6 10" id="KW-0560">Oxidoreductase</keyword>
<keyword evidence="11" id="KW-1133">Transmembrane helix</keyword>
<sequence length="509" mass="57133">MAELPLLSVILGVCLAILYGLGLFSKTSNPRRLPLPPGPKPEFLIGHAKYLLSGSLWLQYAAWRERFGDIIHLKVPGIHLIALNSYKVAHDLLDLSHKYADRHSFVMVDELMGWEHTTTGHVYGDAWKSHRKLLRPTMSKSAIEKHALSFEKGMRACLLQLLHTPEGFEQHLRLLTGRIIVMFTYGLKIDSSKDQLIVEPETQIARVVDLVLPNQTPLVDIFPFLKYIPSWFPGAAFKRNAKVWKKELADMVAHPFNRVKADMAAGIAVPSLTSKCLEDNPQSENEIMWSAGSMYLAGADTTYAILSTFFLAMATHPEVQKRAQAEIDSVLKAGALPTLADRANLPYIGCLLKELQRWRPVVPLAVPHRLMEDDYYGGYFLPKGSIIFPNAWAISQDEANYKDPTRFWPERFEDPETAELDSYKYAFGWGRRICPGMNLADATIFITVASILATFDIGKPRDKDGNEVEPEASYGPGLVSGPEGFRCTIRPRSSDKVRLIKTGAEELPW</sequence>
<comment type="cofactor">
    <cofactor evidence="1 9">
        <name>heme</name>
        <dbReference type="ChEBI" id="CHEBI:30413"/>
    </cofactor>
</comment>
<dbReference type="OrthoDB" id="2789670at2759"/>
<dbReference type="SUPFAM" id="SSF48264">
    <property type="entry name" value="Cytochrome P450"/>
    <property type="match status" value="1"/>
</dbReference>
<evidence type="ECO:0008006" key="14">
    <source>
        <dbReference type="Google" id="ProtNLM"/>
    </source>
</evidence>
<keyword evidence="5 9" id="KW-0479">Metal-binding</keyword>
<evidence type="ECO:0000256" key="3">
    <source>
        <dbReference type="ARBA" id="ARBA00010617"/>
    </source>
</evidence>
<keyword evidence="11" id="KW-0472">Membrane</keyword>
<evidence type="ECO:0000256" key="7">
    <source>
        <dbReference type="ARBA" id="ARBA00023004"/>
    </source>
</evidence>
<keyword evidence="4 9" id="KW-0349">Heme</keyword>
<feature type="binding site" description="axial binding residue" evidence="9">
    <location>
        <position position="434"/>
    </location>
    <ligand>
        <name>heme</name>
        <dbReference type="ChEBI" id="CHEBI:30413"/>
    </ligand>
    <ligandPart>
        <name>Fe</name>
        <dbReference type="ChEBI" id="CHEBI:18248"/>
    </ligandPart>
</feature>
<dbReference type="InterPro" id="IPR036396">
    <property type="entry name" value="Cyt_P450_sf"/>
</dbReference>
<dbReference type="Gene3D" id="1.10.630.10">
    <property type="entry name" value="Cytochrome P450"/>
    <property type="match status" value="1"/>
</dbReference>
<evidence type="ECO:0000256" key="6">
    <source>
        <dbReference type="ARBA" id="ARBA00023002"/>
    </source>
</evidence>
<evidence type="ECO:0000256" key="8">
    <source>
        <dbReference type="ARBA" id="ARBA00023033"/>
    </source>
</evidence>
<organism evidence="12 13">
    <name type="scientific">Botryobasidium botryosum (strain FD-172 SS1)</name>
    <dbReference type="NCBI Taxonomy" id="930990"/>
    <lineage>
        <taxon>Eukaryota</taxon>
        <taxon>Fungi</taxon>
        <taxon>Dikarya</taxon>
        <taxon>Basidiomycota</taxon>
        <taxon>Agaricomycotina</taxon>
        <taxon>Agaricomycetes</taxon>
        <taxon>Cantharellales</taxon>
        <taxon>Botryobasidiaceae</taxon>
        <taxon>Botryobasidium</taxon>
    </lineage>
</organism>